<dbReference type="PANTHER" id="PTHR46042:SF1">
    <property type="entry name" value="DIPHTHINE METHYLTRANSFERASE"/>
    <property type="match status" value="1"/>
</dbReference>
<dbReference type="SUPFAM" id="SSF50978">
    <property type="entry name" value="WD40 repeat-like"/>
    <property type="match status" value="1"/>
</dbReference>
<dbReference type="OrthoDB" id="1930760at2759"/>
<dbReference type="InterPro" id="IPR001680">
    <property type="entry name" value="WD40_rpt"/>
</dbReference>
<dbReference type="EMBL" id="JWZT01000923">
    <property type="protein sequence ID" value="KII73213.1"/>
    <property type="molecule type" value="Genomic_DNA"/>
</dbReference>
<evidence type="ECO:0000256" key="5">
    <source>
        <dbReference type="ARBA" id="ARBA00038092"/>
    </source>
</evidence>
<name>A0A0C2JUX2_THEKT</name>
<dbReference type="Gene3D" id="2.130.10.10">
    <property type="entry name" value="YVTN repeat-like/Quinoprotein amine dehydrogenase"/>
    <property type="match status" value="1"/>
</dbReference>
<evidence type="ECO:0000256" key="4">
    <source>
        <dbReference type="ARBA" id="ARBA00022801"/>
    </source>
</evidence>
<dbReference type="Proteomes" id="UP000031668">
    <property type="component" value="Unassembled WGS sequence"/>
</dbReference>
<dbReference type="InterPro" id="IPR036322">
    <property type="entry name" value="WD40_repeat_dom_sf"/>
</dbReference>
<evidence type="ECO:0000256" key="6">
    <source>
        <dbReference type="ARBA" id="ARBA00039131"/>
    </source>
</evidence>
<evidence type="ECO:0000256" key="1">
    <source>
        <dbReference type="ARBA" id="ARBA00005156"/>
    </source>
</evidence>
<comment type="catalytic activity">
    <reaction evidence="7">
        <text>diphthine methyl ester-[translation elongation factor 2] + H2O = diphthine-[translation elongation factor 2] + methanol + H(+)</text>
        <dbReference type="Rhea" id="RHEA:42656"/>
        <dbReference type="Rhea" id="RHEA-COMP:10172"/>
        <dbReference type="Rhea" id="RHEA-COMP:10173"/>
        <dbReference type="ChEBI" id="CHEBI:15377"/>
        <dbReference type="ChEBI" id="CHEBI:15378"/>
        <dbReference type="ChEBI" id="CHEBI:17790"/>
        <dbReference type="ChEBI" id="CHEBI:79005"/>
        <dbReference type="ChEBI" id="CHEBI:82696"/>
        <dbReference type="EC" id="3.1.1.97"/>
    </reaction>
</comment>
<comment type="caution">
    <text evidence="8">The sequence shown here is derived from an EMBL/GenBank/DDBJ whole genome shotgun (WGS) entry which is preliminary data.</text>
</comment>
<keyword evidence="2" id="KW-0853">WD repeat</keyword>
<keyword evidence="9" id="KW-1185">Reference proteome</keyword>
<dbReference type="InterPro" id="IPR052415">
    <property type="entry name" value="Diphthine_MTase"/>
</dbReference>
<reference evidence="8 9" key="1">
    <citation type="journal article" date="2014" name="Genome Biol. Evol.">
        <title>The genome of the myxosporean Thelohanellus kitauei shows adaptations to nutrient acquisition within its fish host.</title>
        <authorList>
            <person name="Yang Y."/>
            <person name="Xiong J."/>
            <person name="Zhou Z."/>
            <person name="Huo F."/>
            <person name="Miao W."/>
            <person name="Ran C."/>
            <person name="Liu Y."/>
            <person name="Zhang J."/>
            <person name="Feng J."/>
            <person name="Wang M."/>
            <person name="Wang M."/>
            <person name="Wang L."/>
            <person name="Yao B."/>
        </authorList>
    </citation>
    <scope>NUCLEOTIDE SEQUENCE [LARGE SCALE GENOMIC DNA]</scope>
    <source>
        <strain evidence="8">Wuqing</strain>
    </source>
</reference>
<dbReference type="GO" id="GO:0061685">
    <property type="term" value="F:diphthine methylesterase activity"/>
    <property type="evidence" value="ECO:0007669"/>
    <property type="project" value="UniProtKB-EC"/>
</dbReference>
<organism evidence="8 9">
    <name type="scientific">Thelohanellus kitauei</name>
    <name type="common">Myxosporean</name>
    <dbReference type="NCBI Taxonomy" id="669202"/>
    <lineage>
        <taxon>Eukaryota</taxon>
        <taxon>Metazoa</taxon>
        <taxon>Cnidaria</taxon>
        <taxon>Myxozoa</taxon>
        <taxon>Myxosporea</taxon>
        <taxon>Bivalvulida</taxon>
        <taxon>Platysporina</taxon>
        <taxon>Myxobolidae</taxon>
        <taxon>Thelohanellus</taxon>
    </lineage>
</organism>
<gene>
    <name evidence="8" type="ORF">RF11_09801</name>
</gene>
<sequence>MTTCSVETERSEKLQVLSVYPIKDRVWFSTASGGVGMVKLVESSYILVSKFDASKFESWSVVSHPRSIDVAYASDDFGSIRIFDARTSKISQFTKYHHYGVCSLSFPEQVNDNLVCSGGFDHTLCFWDTRSTDKPISNFQPGYCVWAIRWFSHDKIALVSATDSGSYILKFDQNYQKHSEAIHYDRPQSLVYSSEICKVHTNNSSSYRICSTSFYDSLLHLWNFNTGLLKKRLYDQM</sequence>
<evidence type="ECO:0000313" key="9">
    <source>
        <dbReference type="Proteomes" id="UP000031668"/>
    </source>
</evidence>
<dbReference type="GO" id="GO:0017183">
    <property type="term" value="P:protein histidyl modification to diphthamide"/>
    <property type="evidence" value="ECO:0007669"/>
    <property type="project" value="TreeGrafter"/>
</dbReference>
<comment type="pathway">
    <text evidence="1">Protein modification; peptidyl-diphthamide biosynthesis.</text>
</comment>
<dbReference type="EC" id="3.1.1.97" evidence="6"/>
<dbReference type="GO" id="GO:0005737">
    <property type="term" value="C:cytoplasm"/>
    <property type="evidence" value="ECO:0007669"/>
    <property type="project" value="TreeGrafter"/>
</dbReference>
<dbReference type="SMART" id="SM00320">
    <property type="entry name" value="WD40"/>
    <property type="match status" value="3"/>
</dbReference>
<evidence type="ECO:0000256" key="2">
    <source>
        <dbReference type="ARBA" id="ARBA00022574"/>
    </source>
</evidence>
<evidence type="ECO:0000256" key="3">
    <source>
        <dbReference type="ARBA" id="ARBA00022737"/>
    </source>
</evidence>
<dbReference type="InterPro" id="IPR015943">
    <property type="entry name" value="WD40/YVTN_repeat-like_dom_sf"/>
</dbReference>
<dbReference type="PROSITE" id="PS00678">
    <property type="entry name" value="WD_REPEATS_1"/>
    <property type="match status" value="1"/>
</dbReference>
<proteinExistence type="inferred from homology"/>
<comment type="similarity">
    <text evidence="5">Belongs to the DPH7 family.</text>
</comment>
<dbReference type="AlphaFoldDB" id="A0A0C2JUX2"/>
<keyword evidence="4" id="KW-0378">Hydrolase</keyword>
<evidence type="ECO:0000313" key="8">
    <source>
        <dbReference type="EMBL" id="KII73213.1"/>
    </source>
</evidence>
<evidence type="ECO:0000256" key="7">
    <source>
        <dbReference type="ARBA" id="ARBA00047551"/>
    </source>
</evidence>
<protein>
    <recommendedName>
        <fullName evidence="6">methylated diphthine methylhydrolase</fullName>
        <ecNumber evidence="6">3.1.1.97</ecNumber>
    </recommendedName>
</protein>
<keyword evidence="3" id="KW-0677">Repeat</keyword>
<dbReference type="InterPro" id="IPR019775">
    <property type="entry name" value="WD40_repeat_CS"/>
</dbReference>
<accession>A0A0C2JUX2</accession>
<dbReference type="PANTHER" id="PTHR46042">
    <property type="entry name" value="DIPHTHINE METHYLTRANSFERASE"/>
    <property type="match status" value="1"/>
</dbReference>